<evidence type="ECO:0000313" key="1">
    <source>
        <dbReference type="EMBL" id="KAI0084289.1"/>
    </source>
</evidence>
<organism evidence="1 2">
    <name type="scientific">Irpex rosettiformis</name>
    <dbReference type="NCBI Taxonomy" id="378272"/>
    <lineage>
        <taxon>Eukaryota</taxon>
        <taxon>Fungi</taxon>
        <taxon>Dikarya</taxon>
        <taxon>Basidiomycota</taxon>
        <taxon>Agaricomycotina</taxon>
        <taxon>Agaricomycetes</taxon>
        <taxon>Polyporales</taxon>
        <taxon>Irpicaceae</taxon>
        <taxon>Irpex</taxon>
    </lineage>
</organism>
<accession>A0ACB8TQU1</accession>
<dbReference type="Proteomes" id="UP001055072">
    <property type="component" value="Unassembled WGS sequence"/>
</dbReference>
<protein>
    <submittedName>
        <fullName evidence="1">ATP synthase complex subunit H-domain-containing protein</fullName>
    </submittedName>
</protein>
<keyword evidence="2" id="KW-1185">Reference proteome</keyword>
<comment type="caution">
    <text evidence="1">The sequence shown here is derived from an EMBL/GenBank/DDBJ whole genome shotgun (WGS) entry which is preliminary data.</text>
</comment>
<proteinExistence type="predicted"/>
<reference evidence="1" key="1">
    <citation type="journal article" date="2021" name="Environ. Microbiol.">
        <title>Gene family expansions and transcriptome signatures uncover fungal adaptations to wood decay.</title>
        <authorList>
            <person name="Hage H."/>
            <person name="Miyauchi S."/>
            <person name="Viragh M."/>
            <person name="Drula E."/>
            <person name="Min B."/>
            <person name="Chaduli D."/>
            <person name="Navarro D."/>
            <person name="Favel A."/>
            <person name="Norest M."/>
            <person name="Lesage-Meessen L."/>
            <person name="Balint B."/>
            <person name="Merenyi Z."/>
            <person name="de Eugenio L."/>
            <person name="Morin E."/>
            <person name="Martinez A.T."/>
            <person name="Baldrian P."/>
            <person name="Stursova M."/>
            <person name="Martinez M.J."/>
            <person name="Novotny C."/>
            <person name="Magnuson J.K."/>
            <person name="Spatafora J.W."/>
            <person name="Maurice S."/>
            <person name="Pangilinan J."/>
            <person name="Andreopoulos W."/>
            <person name="LaButti K."/>
            <person name="Hundley H."/>
            <person name="Na H."/>
            <person name="Kuo A."/>
            <person name="Barry K."/>
            <person name="Lipzen A."/>
            <person name="Henrissat B."/>
            <person name="Riley R."/>
            <person name="Ahrendt S."/>
            <person name="Nagy L.G."/>
            <person name="Grigoriev I.V."/>
            <person name="Martin F."/>
            <person name="Rosso M.N."/>
        </authorList>
    </citation>
    <scope>NUCLEOTIDE SEQUENCE</scope>
    <source>
        <strain evidence="1">CBS 384.51</strain>
    </source>
</reference>
<gene>
    <name evidence="1" type="ORF">BDY19DRAFT_898662</name>
</gene>
<evidence type="ECO:0000313" key="2">
    <source>
        <dbReference type="Proteomes" id="UP001055072"/>
    </source>
</evidence>
<dbReference type="EMBL" id="MU274944">
    <property type="protein sequence ID" value="KAI0084289.1"/>
    <property type="molecule type" value="Genomic_DNA"/>
</dbReference>
<name>A0ACB8TQU1_9APHY</name>
<sequence>MSSAILRQASGAIRAVSRSTAFSTSAIARKDFVQDLYIRELKSYKPAPIAKDAHLGAVKAYTLPPKPQAPAAPTDLASELAAYDASEPTKADVKVEAAPAEHTGQGPEAFLDMLEADIPEDNHHH</sequence>